<sequence>MASFHHLYDPEEEIWNIYLQFEFADLEKEAPPSLERVIQWFQQYPGFEGYPGFIVKEGVPLKNVTGKTIREISSNHGIEFVELSIKHAVNNFSNKQLLPGQSRLLAEAFMSEFESPLVFCNQCRGSGPHYWTSGFGGVTHPEFGHTIEYFLCCIDHKRIGFVFTLNDE</sequence>
<evidence type="ECO:0000313" key="2">
    <source>
        <dbReference type="Proteomes" id="UP000295662"/>
    </source>
</evidence>
<gene>
    <name evidence="1" type="ORF">EI77_03935</name>
</gene>
<dbReference type="EMBL" id="SOCA01000009">
    <property type="protein sequence ID" value="TDU66196.1"/>
    <property type="molecule type" value="Genomic_DNA"/>
</dbReference>
<dbReference type="AlphaFoldDB" id="A0A4R7RNM0"/>
<reference evidence="1 2" key="1">
    <citation type="submission" date="2019-03" db="EMBL/GenBank/DDBJ databases">
        <title>Genomic Encyclopedia of Archaeal and Bacterial Type Strains, Phase II (KMG-II): from individual species to whole genera.</title>
        <authorList>
            <person name="Goeker M."/>
        </authorList>
    </citation>
    <scope>NUCLEOTIDE SEQUENCE [LARGE SCALE GENOMIC DNA]</scope>
    <source>
        <strain evidence="1 2">ATCC 25309</strain>
    </source>
</reference>
<name>A0A4R7RNM0_9BACT</name>
<dbReference type="RefSeq" id="WP_133796928.1">
    <property type="nucleotide sequence ID" value="NZ_SOCA01000009.1"/>
</dbReference>
<evidence type="ECO:0000313" key="1">
    <source>
        <dbReference type="EMBL" id="TDU66196.1"/>
    </source>
</evidence>
<proteinExistence type="predicted"/>
<dbReference type="Proteomes" id="UP000295662">
    <property type="component" value="Unassembled WGS sequence"/>
</dbReference>
<protein>
    <submittedName>
        <fullName evidence="1">Uncharacterized protein</fullName>
    </submittedName>
</protein>
<keyword evidence="2" id="KW-1185">Reference proteome</keyword>
<organism evidence="1 2">
    <name type="scientific">Prosthecobacter fusiformis</name>
    <dbReference type="NCBI Taxonomy" id="48464"/>
    <lineage>
        <taxon>Bacteria</taxon>
        <taxon>Pseudomonadati</taxon>
        <taxon>Verrucomicrobiota</taxon>
        <taxon>Verrucomicrobiia</taxon>
        <taxon>Verrucomicrobiales</taxon>
        <taxon>Verrucomicrobiaceae</taxon>
        <taxon>Prosthecobacter</taxon>
    </lineage>
</organism>
<comment type="caution">
    <text evidence="1">The sequence shown here is derived from an EMBL/GenBank/DDBJ whole genome shotgun (WGS) entry which is preliminary data.</text>
</comment>
<accession>A0A4R7RNM0</accession>